<accession>A0A8S8ZH42</accession>
<dbReference type="CDD" id="cd00118">
    <property type="entry name" value="LysM"/>
    <property type="match status" value="1"/>
</dbReference>
<dbReference type="PANTHER" id="PTHR34997:SF21">
    <property type="entry name" value="LYSM DOMAIN-CONTAINING PROTEIN"/>
    <property type="match status" value="1"/>
</dbReference>
<evidence type="ECO:0000256" key="3">
    <source>
        <dbReference type="ARBA" id="ARBA00044955"/>
    </source>
</evidence>
<dbReference type="InterPro" id="IPR036779">
    <property type="entry name" value="LysM_dom_sf"/>
</dbReference>
<dbReference type="InterPro" id="IPR052210">
    <property type="entry name" value="LysM1-like"/>
</dbReference>
<evidence type="ECO:0000313" key="5">
    <source>
        <dbReference type="EMBL" id="KAA8628460.1"/>
    </source>
</evidence>
<evidence type="ECO:0000256" key="2">
    <source>
        <dbReference type="ARBA" id="ARBA00023026"/>
    </source>
</evidence>
<evidence type="ECO:0000259" key="4">
    <source>
        <dbReference type="Pfam" id="PF01476"/>
    </source>
</evidence>
<dbReference type="InterPro" id="IPR018392">
    <property type="entry name" value="LysM"/>
</dbReference>
<dbReference type="EMBL" id="NMPR01000182">
    <property type="protein sequence ID" value="KAA8628460.1"/>
    <property type="molecule type" value="Genomic_DNA"/>
</dbReference>
<comment type="similarity">
    <text evidence="3">Belongs to the secreted LysM effector family.</text>
</comment>
<comment type="caution">
    <text evidence="5">The sequence shown here is derived from an EMBL/GenBank/DDBJ whole genome shotgun (WGS) entry which is preliminary data.</text>
</comment>
<keyword evidence="2" id="KW-0843">Virulence</keyword>
<dbReference type="Proteomes" id="UP000433876">
    <property type="component" value="Unassembled WGS sequence"/>
</dbReference>
<proteinExistence type="inferred from homology"/>
<dbReference type="PANTHER" id="PTHR34997">
    <property type="entry name" value="AM15"/>
    <property type="match status" value="1"/>
</dbReference>
<dbReference type="VEuPathDB" id="FungiDB:SMAC_09734"/>
<feature type="domain" description="LysM" evidence="4">
    <location>
        <begin position="44"/>
        <end position="66"/>
    </location>
</feature>
<name>A0A8S8ZH42_SORMA</name>
<sequence>MTSNSTTARPSMMPIANGTLMDCAHYLNPPLLLNSITRNTSTRCSDIARAYGVSVSDLIEWNPTLEGTSEASCEVTTDYRYCVQHYLQEEEQATKYCICKELATPGYTCSQFSGTQGIDMAEFVAWNPSVGPDCGNYTAGKCIFGPFLYRQPGIISNCNKFVMPNTTNWIKKPCEIIETNFGLSHARFVAWNPKVYQNCASCHFLFPFSFSSDLHACRIFQFLTFAIFLFFQLQAPVSTQTTNTAFLSPTTDQLTALLQQPRVLLRLLLLTLELLMLPMLTMRTCRRLSSLRALLSHGHLPTLLGLKFNRTSMLDINPTSPYNASLASARLFGQ</sequence>
<gene>
    <name evidence="5" type="ORF">SMACR_10047</name>
</gene>
<dbReference type="Gene3D" id="3.10.350.10">
    <property type="entry name" value="LysM domain"/>
    <property type="match status" value="2"/>
</dbReference>
<protein>
    <recommendedName>
        <fullName evidence="4">LysM domain-containing protein</fullName>
    </recommendedName>
</protein>
<dbReference type="Pfam" id="PF01476">
    <property type="entry name" value="LysM"/>
    <property type="match status" value="1"/>
</dbReference>
<keyword evidence="1" id="KW-0147">Chitin-binding</keyword>
<evidence type="ECO:0000313" key="6">
    <source>
        <dbReference type="Proteomes" id="UP000433876"/>
    </source>
</evidence>
<reference evidence="5 6" key="1">
    <citation type="submission" date="2017-07" db="EMBL/GenBank/DDBJ databases">
        <title>Genome sequence of the Sordaria macrospora wild type strain R19027.</title>
        <authorList>
            <person name="Nowrousian M."/>
            <person name="Teichert I."/>
            <person name="Kueck U."/>
        </authorList>
    </citation>
    <scope>NUCLEOTIDE SEQUENCE [LARGE SCALE GENOMIC DNA]</scope>
    <source>
        <strain evidence="5 6">R19027</strain>
        <tissue evidence="5">Mycelium</tissue>
    </source>
</reference>
<organism evidence="5 6">
    <name type="scientific">Sordaria macrospora</name>
    <dbReference type="NCBI Taxonomy" id="5147"/>
    <lineage>
        <taxon>Eukaryota</taxon>
        <taxon>Fungi</taxon>
        <taxon>Dikarya</taxon>
        <taxon>Ascomycota</taxon>
        <taxon>Pezizomycotina</taxon>
        <taxon>Sordariomycetes</taxon>
        <taxon>Sordariomycetidae</taxon>
        <taxon>Sordariales</taxon>
        <taxon>Sordariaceae</taxon>
        <taxon>Sordaria</taxon>
    </lineage>
</organism>
<evidence type="ECO:0000256" key="1">
    <source>
        <dbReference type="ARBA" id="ARBA00022669"/>
    </source>
</evidence>
<dbReference type="AlphaFoldDB" id="A0A8S8ZH42"/>
<dbReference type="GO" id="GO:0008061">
    <property type="term" value="F:chitin binding"/>
    <property type="evidence" value="ECO:0007669"/>
    <property type="project" value="UniProtKB-KW"/>
</dbReference>